<sequence length="242" mass="26806">MALFGKKSSASSKSAAIPSAFTIQIDPSKFNLATKPAGPVHEQLETMKQRLTKLSSMVENNLMNAVRASTKKNKDLAVSIFATDEQYIQKLKFEVEYMTLAYLNFQSLDEAANKAVADARFILGQLETLGQYALNIANKTEYIQLANIEILHKDEYDLKPMGDDTAEMIKKAVEAYVSGNSKHATETLDMMKKIEGIYQKAVAKLKAEVNDSNITNYTGILSVVEHVYASAEISCVIAKRFC</sequence>
<dbReference type="GO" id="GO:0030643">
    <property type="term" value="P:intracellular phosphate ion homeostasis"/>
    <property type="evidence" value="ECO:0007669"/>
    <property type="project" value="InterPro"/>
</dbReference>
<accession>B3QN33</accession>
<reference evidence="3" key="1">
    <citation type="submission" date="2008-06" db="EMBL/GenBank/DDBJ databases">
        <title>Complete sequence of Chlorobaculum parvum NCIB 8327.</title>
        <authorList>
            <consortium name="US DOE Joint Genome Institute"/>
            <person name="Lucas S."/>
            <person name="Copeland A."/>
            <person name="Lapidus A."/>
            <person name="Glavina del Rio T."/>
            <person name="Dalin E."/>
            <person name="Tice H."/>
            <person name="Bruce D."/>
            <person name="Goodwin L."/>
            <person name="Pitluck S."/>
            <person name="Schmutz J."/>
            <person name="Larimer F."/>
            <person name="Land M."/>
            <person name="Hauser L."/>
            <person name="Kyrpides N."/>
            <person name="Mikhailova N."/>
            <person name="Zhao F."/>
            <person name="Li T."/>
            <person name="Liu Z."/>
            <person name="Overmann J."/>
            <person name="Bryant D.A."/>
            <person name="Richardson P."/>
        </authorList>
    </citation>
    <scope>NUCLEOTIDE SEQUENCE [LARGE SCALE GENOMIC DNA]</scope>
    <source>
        <strain evidence="3">NCIB 8327</strain>
    </source>
</reference>
<dbReference type="InterPro" id="IPR026022">
    <property type="entry name" value="PhoU_dom"/>
</dbReference>
<dbReference type="eggNOG" id="COG0704">
    <property type="taxonomic scope" value="Bacteria"/>
</dbReference>
<dbReference type="EMBL" id="CP001099">
    <property type="protein sequence ID" value="ACF11336.1"/>
    <property type="molecule type" value="Genomic_DNA"/>
</dbReference>
<dbReference type="OrthoDB" id="597298at2"/>
<dbReference type="InterPro" id="IPR038078">
    <property type="entry name" value="PhoU-like_sf"/>
</dbReference>
<organism evidence="3 4">
    <name type="scientific">Chlorobaculum parvum (strain DSM 263 / NCIMB 8327)</name>
    <name type="common">Chlorobium vibrioforme subsp. thiosulfatophilum</name>
    <dbReference type="NCBI Taxonomy" id="517417"/>
    <lineage>
        <taxon>Bacteria</taxon>
        <taxon>Pseudomonadati</taxon>
        <taxon>Chlorobiota</taxon>
        <taxon>Chlorobiia</taxon>
        <taxon>Chlorobiales</taxon>
        <taxon>Chlorobiaceae</taxon>
        <taxon>Chlorobaculum</taxon>
    </lineage>
</organism>
<evidence type="ECO:0000313" key="3">
    <source>
        <dbReference type="EMBL" id="ACF11336.1"/>
    </source>
</evidence>
<comment type="similarity">
    <text evidence="1">Belongs to the PhoU family.</text>
</comment>
<evidence type="ECO:0000313" key="4">
    <source>
        <dbReference type="Proteomes" id="UP000008811"/>
    </source>
</evidence>
<dbReference type="InterPro" id="IPR028366">
    <property type="entry name" value="PhoU"/>
</dbReference>
<name>B3QN33_CHLP8</name>
<protein>
    <submittedName>
        <fullName evidence="3">Transcriptional regulator, putative</fullName>
    </submittedName>
</protein>
<dbReference type="GO" id="GO:0045936">
    <property type="term" value="P:negative regulation of phosphate metabolic process"/>
    <property type="evidence" value="ECO:0007669"/>
    <property type="project" value="InterPro"/>
</dbReference>
<dbReference type="HOGENOM" id="CLU_1140983_0_0_10"/>
<dbReference type="Proteomes" id="UP000008811">
    <property type="component" value="Chromosome"/>
</dbReference>
<feature type="domain" description="PhoU" evidence="2">
    <location>
        <begin position="160"/>
        <end position="240"/>
    </location>
</feature>
<dbReference type="RefSeq" id="WP_012502169.1">
    <property type="nucleotide sequence ID" value="NC_011027.1"/>
</dbReference>
<dbReference type="AlphaFoldDB" id="B3QN33"/>
<dbReference type="Pfam" id="PF01895">
    <property type="entry name" value="PhoU"/>
    <property type="match status" value="2"/>
</dbReference>
<dbReference type="PANTHER" id="PTHR42930">
    <property type="entry name" value="PHOSPHATE-SPECIFIC TRANSPORT SYSTEM ACCESSORY PROTEIN PHOU"/>
    <property type="match status" value="1"/>
</dbReference>
<proteinExistence type="inferred from homology"/>
<dbReference type="STRING" id="517417.Cpar_0924"/>
<feature type="domain" description="PhoU" evidence="2">
    <location>
        <begin position="51"/>
        <end position="139"/>
    </location>
</feature>
<keyword evidence="4" id="KW-1185">Reference proteome</keyword>
<dbReference type="PANTHER" id="PTHR42930:SF3">
    <property type="entry name" value="PHOSPHATE-SPECIFIC TRANSPORT SYSTEM ACCESSORY PROTEIN PHOU"/>
    <property type="match status" value="1"/>
</dbReference>
<dbReference type="SUPFAM" id="SSF109755">
    <property type="entry name" value="PhoU-like"/>
    <property type="match status" value="1"/>
</dbReference>
<evidence type="ECO:0000259" key="2">
    <source>
        <dbReference type="Pfam" id="PF01895"/>
    </source>
</evidence>
<evidence type="ECO:0000256" key="1">
    <source>
        <dbReference type="ARBA" id="ARBA00008107"/>
    </source>
</evidence>
<dbReference type="Gene3D" id="1.20.58.220">
    <property type="entry name" value="Phosphate transport system protein phou homolog 2, domain 2"/>
    <property type="match status" value="1"/>
</dbReference>
<gene>
    <name evidence="3" type="ordered locus">Cpar_0924</name>
</gene>
<dbReference type="KEGG" id="cpc:Cpar_0924"/>